<dbReference type="InterPro" id="IPR001606">
    <property type="entry name" value="ARID_dom"/>
</dbReference>
<dbReference type="Pfam" id="PF08429">
    <property type="entry name" value="PLU-1"/>
    <property type="match status" value="1"/>
</dbReference>
<dbReference type="Pfam" id="PF02373">
    <property type="entry name" value="JmjC"/>
    <property type="match status" value="1"/>
</dbReference>
<comment type="similarity">
    <text evidence="2">Belongs to the JARID1 histone demethylase family.</text>
</comment>
<evidence type="ECO:0000259" key="14">
    <source>
        <dbReference type="PROSITE" id="PS51011"/>
    </source>
</evidence>
<comment type="caution">
    <text evidence="17">The sequence shown here is derived from an EMBL/GenBank/DDBJ whole genome shotgun (WGS) entry which is preliminary data.</text>
</comment>
<dbReference type="InterPro" id="IPR036431">
    <property type="entry name" value="ARID_dom_sf"/>
</dbReference>
<evidence type="ECO:0000256" key="10">
    <source>
        <dbReference type="ARBA" id="ARBA00023004"/>
    </source>
</evidence>
<feature type="domain" description="Phorbol-ester/DAG-type" evidence="13">
    <location>
        <begin position="304"/>
        <end position="362"/>
    </location>
</feature>
<dbReference type="Gene3D" id="2.60.120.650">
    <property type="entry name" value="Cupin"/>
    <property type="match status" value="2"/>
</dbReference>
<feature type="domain" description="JmjN" evidence="15">
    <location>
        <begin position="87"/>
        <end position="128"/>
    </location>
</feature>
<dbReference type="PROSITE" id="PS51183">
    <property type="entry name" value="JMJN"/>
    <property type="match status" value="1"/>
</dbReference>
<dbReference type="Proteomes" id="UP000659654">
    <property type="component" value="Unassembled WGS sequence"/>
</dbReference>
<dbReference type="InterPro" id="IPR013637">
    <property type="entry name" value="Lys_sp_deMease-like_dom"/>
</dbReference>
<dbReference type="SMR" id="A0A7I8XE53"/>
<dbReference type="EMBL" id="CAJFCV020000004">
    <property type="protein sequence ID" value="CAG9113070.1"/>
    <property type="molecule type" value="Genomic_DNA"/>
</dbReference>
<dbReference type="SUPFAM" id="SSF57903">
    <property type="entry name" value="FYVE/PHD zinc finger"/>
    <property type="match status" value="2"/>
</dbReference>
<dbReference type="PROSITE" id="PS51011">
    <property type="entry name" value="ARID"/>
    <property type="match status" value="1"/>
</dbReference>
<evidence type="ECO:0000256" key="9">
    <source>
        <dbReference type="ARBA" id="ARBA00023002"/>
    </source>
</evidence>
<evidence type="ECO:0000256" key="4">
    <source>
        <dbReference type="ARBA" id="ARBA00022723"/>
    </source>
</evidence>
<dbReference type="Pfam" id="PF21323">
    <property type="entry name" value="KDM5_C-hel"/>
    <property type="match status" value="1"/>
</dbReference>
<keyword evidence="5" id="KW-0863">Zinc-finger</keyword>
<dbReference type="Gene3D" id="3.30.40.10">
    <property type="entry name" value="Zinc/RING finger domain, C3HC4 (zinc finger)"/>
    <property type="match status" value="1"/>
</dbReference>
<evidence type="ECO:0000256" key="3">
    <source>
        <dbReference type="ARBA" id="ARBA00012902"/>
    </source>
</evidence>
<feature type="domain" description="JmjC" evidence="16">
    <location>
        <begin position="463"/>
        <end position="629"/>
    </location>
</feature>
<dbReference type="GO" id="GO:0003677">
    <property type="term" value="F:DNA binding"/>
    <property type="evidence" value="ECO:0007669"/>
    <property type="project" value="InterPro"/>
</dbReference>
<dbReference type="SMART" id="SM00501">
    <property type="entry name" value="BRIGHT"/>
    <property type="match status" value="1"/>
</dbReference>
<dbReference type="SMART" id="SM01014">
    <property type="entry name" value="ARID"/>
    <property type="match status" value="1"/>
</dbReference>
<dbReference type="Proteomes" id="UP000582659">
    <property type="component" value="Unassembled WGS sequence"/>
</dbReference>
<comment type="subcellular location">
    <subcellularLocation>
        <location evidence="1">Nucleus</location>
    </subcellularLocation>
</comment>
<keyword evidence="7" id="KW-0156">Chromatin regulator</keyword>
<keyword evidence="18" id="KW-1185">Reference proteome</keyword>
<proteinExistence type="inferred from homology"/>
<dbReference type="SMART" id="SM00545">
    <property type="entry name" value="JmjN"/>
    <property type="match status" value="1"/>
</dbReference>
<dbReference type="Pfam" id="PF01388">
    <property type="entry name" value="ARID"/>
    <property type="match status" value="1"/>
</dbReference>
<dbReference type="CDD" id="cd16100">
    <property type="entry name" value="ARID"/>
    <property type="match status" value="1"/>
</dbReference>
<evidence type="ECO:0000259" key="16">
    <source>
        <dbReference type="PROSITE" id="PS51184"/>
    </source>
</evidence>
<dbReference type="Pfam" id="PF02375">
    <property type="entry name" value="JmjN"/>
    <property type="match status" value="1"/>
</dbReference>
<dbReference type="InterPro" id="IPR048615">
    <property type="entry name" value="KDM5_C-hel"/>
</dbReference>
<dbReference type="InterPro" id="IPR013083">
    <property type="entry name" value="Znf_RING/FYVE/PHD"/>
</dbReference>
<dbReference type="GO" id="GO:0005634">
    <property type="term" value="C:nucleus"/>
    <property type="evidence" value="ECO:0007669"/>
    <property type="project" value="UniProtKB-SubCell"/>
</dbReference>
<dbReference type="GO" id="GO:0034647">
    <property type="term" value="F:histone H3K4me/H3K4me2/H3K4me3 demethylase activity"/>
    <property type="evidence" value="ECO:0007669"/>
    <property type="project" value="UniProtKB-EC"/>
</dbReference>
<keyword evidence="10" id="KW-0408">Iron</keyword>
<organism evidence="17 18">
    <name type="scientific">Bursaphelenchus xylophilus</name>
    <name type="common">Pinewood nematode worm</name>
    <name type="synonym">Aphelenchoides xylophilus</name>
    <dbReference type="NCBI Taxonomy" id="6326"/>
    <lineage>
        <taxon>Eukaryota</taxon>
        <taxon>Metazoa</taxon>
        <taxon>Ecdysozoa</taxon>
        <taxon>Nematoda</taxon>
        <taxon>Chromadorea</taxon>
        <taxon>Rhabditida</taxon>
        <taxon>Tylenchina</taxon>
        <taxon>Tylenchomorpha</taxon>
        <taxon>Aphelenchoidea</taxon>
        <taxon>Aphelenchoididae</taxon>
        <taxon>Bursaphelenchus</taxon>
    </lineage>
</organism>
<evidence type="ECO:0000256" key="7">
    <source>
        <dbReference type="ARBA" id="ARBA00022853"/>
    </source>
</evidence>
<evidence type="ECO:0000256" key="12">
    <source>
        <dbReference type="ARBA" id="ARBA00048734"/>
    </source>
</evidence>
<keyword evidence="4" id="KW-0479">Metal-binding</keyword>
<reference evidence="17" key="1">
    <citation type="submission" date="2020-09" db="EMBL/GenBank/DDBJ databases">
        <authorList>
            <person name="Kikuchi T."/>
        </authorList>
    </citation>
    <scope>NUCLEOTIDE SEQUENCE</scope>
    <source>
        <strain evidence="17">Ka4C1</strain>
    </source>
</reference>
<dbReference type="Gene3D" id="1.10.150.60">
    <property type="entry name" value="ARID DNA-binding domain"/>
    <property type="match status" value="1"/>
</dbReference>
<evidence type="ECO:0000313" key="18">
    <source>
        <dbReference type="Proteomes" id="UP000659654"/>
    </source>
</evidence>
<dbReference type="InterPro" id="IPR002219">
    <property type="entry name" value="PKC_DAG/PE"/>
</dbReference>
<evidence type="ECO:0000256" key="11">
    <source>
        <dbReference type="ARBA" id="ARBA00023242"/>
    </source>
</evidence>
<dbReference type="PANTHER" id="PTHR10694">
    <property type="entry name" value="LYSINE-SPECIFIC DEMETHYLASE"/>
    <property type="match status" value="1"/>
</dbReference>
<dbReference type="InterPro" id="IPR003349">
    <property type="entry name" value="JmjN"/>
</dbReference>
<dbReference type="OrthoDB" id="1678912at2759"/>
<name>A0A7I8XE53_BURXY</name>
<keyword evidence="8" id="KW-0223">Dioxygenase</keyword>
<evidence type="ECO:0000256" key="1">
    <source>
        <dbReference type="ARBA" id="ARBA00004123"/>
    </source>
</evidence>
<comment type="catalytic activity">
    <reaction evidence="12">
        <text>N(6),N(6),N(6)-trimethyl-L-lysyl(4)-[histone H3] + 3 2-oxoglutarate + 3 O2 = L-lysyl(4)-[histone H3] + 3 formaldehyde + 3 succinate + 3 CO2</text>
        <dbReference type="Rhea" id="RHEA:60208"/>
        <dbReference type="Rhea" id="RHEA-COMP:15537"/>
        <dbReference type="Rhea" id="RHEA-COMP:15547"/>
        <dbReference type="ChEBI" id="CHEBI:15379"/>
        <dbReference type="ChEBI" id="CHEBI:16526"/>
        <dbReference type="ChEBI" id="CHEBI:16810"/>
        <dbReference type="ChEBI" id="CHEBI:16842"/>
        <dbReference type="ChEBI" id="CHEBI:29969"/>
        <dbReference type="ChEBI" id="CHEBI:30031"/>
        <dbReference type="ChEBI" id="CHEBI:61961"/>
        <dbReference type="EC" id="1.14.11.67"/>
    </reaction>
</comment>
<evidence type="ECO:0000256" key="8">
    <source>
        <dbReference type="ARBA" id="ARBA00022964"/>
    </source>
</evidence>
<dbReference type="SUPFAM" id="SSF51197">
    <property type="entry name" value="Clavaminate synthase-like"/>
    <property type="match status" value="1"/>
</dbReference>
<evidence type="ECO:0000256" key="2">
    <source>
        <dbReference type="ARBA" id="ARBA00006801"/>
    </source>
</evidence>
<evidence type="ECO:0000259" key="13">
    <source>
        <dbReference type="PROSITE" id="PS50081"/>
    </source>
</evidence>
<dbReference type="PROSITE" id="PS51184">
    <property type="entry name" value="JMJC"/>
    <property type="match status" value="1"/>
</dbReference>
<accession>A0A7I8XE53</accession>
<dbReference type="PANTHER" id="PTHR10694:SF33">
    <property type="entry name" value="LYSINE-SPECIFIC DEMETHYLASE 5"/>
    <property type="match status" value="1"/>
</dbReference>
<dbReference type="PROSITE" id="PS50081">
    <property type="entry name" value="ZF_DAG_PE_2"/>
    <property type="match status" value="1"/>
</dbReference>
<keyword evidence="11" id="KW-0539">Nucleus</keyword>
<gene>
    <name evidence="17" type="ORF">BXYJ_LOCUS7979</name>
</gene>
<keyword evidence="9" id="KW-0560">Oxidoreductase</keyword>
<evidence type="ECO:0000256" key="6">
    <source>
        <dbReference type="ARBA" id="ARBA00022833"/>
    </source>
</evidence>
<dbReference type="SUPFAM" id="SSF46774">
    <property type="entry name" value="ARID-like"/>
    <property type="match status" value="1"/>
</dbReference>
<dbReference type="GO" id="GO:0000785">
    <property type="term" value="C:chromatin"/>
    <property type="evidence" value="ECO:0007669"/>
    <property type="project" value="TreeGrafter"/>
</dbReference>
<keyword evidence="6" id="KW-0862">Zinc</keyword>
<feature type="domain" description="ARID" evidence="14">
    <location>
        <begin position="153"/>
        <end position="241"/>
    </location>
</feature>
<evidence type="ECO:0000313" key="17">
    <source>
        <dbReference type="EMBL" id="CAD5224309.1"/>
    </source>
</evidence>
<dbReference type="EC" id="1.14.11.67" evidence="3"/>
<dbReference type="SMART" id="SM00249">
    <property type="entry name" value="PHD"/>
    <property type="match status" value="3"/>
</dbReference>
<dbReference type="GO" id="GO:0008270">
    <property type="term" value="F:zinc ion binding"/>
    <property type="evidence" value="ECO:0007669"/>
    <property type="project" value="UniProtKB-KW"/>
</dbReference>
<protein>
    <recommendedName>
        <fullName evidence="3">[histone H3]-trimethyl-L-lysine(4) demethylase</fullName>
        <ecNumber evidence="3">1.14.11.67</ecNumber>
    </recommendedName>
</protein>
<sequence length="1481" mass="171206">MAGGLLGGRFSPDEDENWKICAVWSEGREQALVEYTCVFPGAFRVLYMGLSYCAARVQLPVPDLDEVTNMEKRILGLYQAFRPPPEAKTYYPTPHEFKDPIRYIHSIRDEAEKEGVIKIVPPRGAFNHKCVINPDTYVIDTRFQKLCGIDMLCRDRMYFIKKLELFWSNFEVHFTWPYINDCYVDMKRLYELVQGQNGHTQVTKAHGWADIARTLGFNAYNGTNLRDIYLKWLLPFKEKFLDLEKSADTEDIILVDPKEENKPEVKREFEQKQVEIIDITDEKDDEPPAKRLRKGRMMAGVRCRHTTANPEFASKINGKCAHCMKIMDEQDADNTECFECGQEFHSKCVALKSEELPPKWRCLQCLKKELKEYEFYFVDNESKRTLAQFKTKADNFKKNYFKVANHEEVLIEKVETEYWKNVADFEGRIEVEYGADLESKKLGSGFPRSKDEFRGADADRKYQWARHPWNLNNLPVLEDSALSHVGTDISGMVVPWVYVGMCFSTFCWHVEDHWTYSMNYMHQGEAKVWYGFGREHADKFEEVMKTISPDLFNQNPSMLNTMHNMLNPLILMEHGIPVKTVRQNAGEFVVTFPRAYHAGFNCGLNVAEAVNFAPYDWLSVGRQCVENYMKTSRCCVFAHDELILNLANTTRSLSLGMLAAVYNELEQIYERECRFRRDLGANNINRSEFCEFGTVPDDDRSCTICGTTLFVTGLEYRPKDLKKPQFGCSRHWRTLTKRHGTKDMLVRYSLTLQQIRNMKEAIVDKVHKGNDWRKQVNTALTSGLSPRDAEAFMNSFHRQKLPSCEEKDRLLAAINSHSELVETATRLLAPKIKLRDETRIQRADSRISPQGILELVRKFKGINIFDTSMIERLDNRYRDYVKWTRRVSQVTCRERELSPFEFVQSLEKLLTEADVLNMKLDESEEIRGRIKDANWKIRASSLVDSHARCQARSLLLKAQSGVVFEEELNSVDMAELDELRAYAKGNWSQKQSLFVETLLGDLDKMRREAVEKLSQVNDFLTASSSKNPPKNRGFAEVFKFAKETVGCIDWLAENLMLEFREELKVLEEASSNFRKLASGQPMKLASIYQLMRQMDRNRLLINPTELDDVEVFRDNSLKFIEEIHNAVAKEGTYHSAVQCLLPRKDLITMIEEASEKLYKQSRDNFSEEWPELKSVLSAEDVEAMFPTYDLNESMRLLRAARERNAQLPTYKTCIESPGCSKKLSEEEKESTIECFVCLQKQHTSCAIWSTALDRYPDGLYICHRCCRSQRPTIESIEKLVKEGPKESLEMEFVRMATADIRNQWEETLNMDIEQDGDQTPLIYALTLELHDPQAFEVLINRFKPSFTEAQKSGWRKIKENNPEMPLTTSGIKDSLLGGKRRRFKCLRIRPGLGSPIKRKGAAPERCAAGTCLKYKADSYRELQCTACQNWFHLACVGVRFEEAKLFPAYRCIPCMQAAKPPISGNSQMPVLEPQSELIILE</sequence>
<dbReference type="InterPro" id="IPR011011">
    <property type="entry name" value="Znf_FYVE_PHD"/>
</dbReference>
<dbReference type="SMART" id="SM00558">
    <property type="entry name" value="JmjC"/>
    <property type="match status" value="1"/>
</dbReference>
<evidence type="ECO:0000256" key="5">
    <source>
        <dbReference type="ARBA" id="ARBA00022771"/>
    </source>
</evidence>
<dbReference type="GO" id="GO:0006355">
    <property type="term" value="P:regulation of DNA-templated transcription"/>
    <property type="evidence" value="ECO:0007669"/>
    <property type="project" value="TreeGrafter"/>
</dbReference>
<evidence type="ECO:0000259" key="15">
    <source>
        <dbReference type="PROSITE" id="PS51183"/>
    </source>
</evidence>
<dbReference type="InterPro" id="IPR003347">
    <property type="entry name" value="JmjC_dom"/>
</dbReference>
<dbReference type="InterPro" id="IPR001965">
    <property type="entry name" value="Znf_PHD"/>
</dbReference>
<dbReference type="EMBL" id="CAJFDI010000004">
    <property type="protein sequence ID" value="CAD5224309.1"/>
    <property type="molecule type" value="Genomic_DNA"/>
</dbReference>